<proteinExistence type="predicted"/>
<evidence type="ECO:0000256" key="2">
    <source>
        <dbReference type="SAM" id="MobiDB-lite"/>
    </source>
</evidence>
<dbReference type="InterPro" id="IPR004252">
    <property type="entry name" value="Probable_transposase_24"/>
</dbReference>
<evidence type="ECO:0000256" key="1">
    <source>
        <dbReference type="SAM" id="Coils"/>
    </source>
</evidence>
<reference evidence="3" key="1">
    <citation type="submission" date="2024-10" db="EMBL/GenBank/DDBJ databases">
        <authorList>
            <person name="Ryan C."/>
        </authorList>
    </citation>
    <scope>NUCLEOTIDE SEQUENCE [LARGE SCALE GENOMIC DNA]</scope>
</reference>
<accession>A0ABC8WCH8</accession>
<evidence type="ECO:0000313" key="3">
    <source>
        <dbReference type="EMBL" id="CAL4906766.1"/>
    </source>
</evidence>
<dbReference type="AlphaFoldDB" id="A0ABC8WCH8"/>
<evidence type="ECO:0000313" key="4">
    <source>
        <dbReference type="Proteomes" id="UP001497457"/>
    </source>
</evidence>
<dbReference type="PANTHER" id="PTHR33063:SF16">
    <property type="entry name" value="OS02G0241300 PROTEIN"/>
    <property type="match status" value="1"/>
</dbReference>
<keyword evidence="4" id="KW-1185">Reference proteome</keyword>
<protein>
    <submittedName>
        <fullName evidence="3">Uncharacterized protein</fullName>
    </submittedName>
</protein>
<feature type="coiled-coil region" evidence="1">
    <location>
        <begin position="463"/>
        <end position="497"/>
    </location>
</feature>
<feature type="compositionally biased region" description="Polar residues" evidence="2">
    <location>
        <begin position="144"/>
        <end position="154"/>
    </location>
</feature>
<feature type="compositionally biased region" description="Basic and acidic residues" evidence="2">
    <location>
        <begin position="28"/>
        <end position="41"/>
    </location>
</feature>
<dbReference type="Proteomes" id="UP001497457">
    <property type="component" value="Chromosome 12b"/>
</dbReference>
<organism evidence="3 4">
    <name type="scientific">Urochloa decumbens</name>
    <dbReference type="NCBI Taxonomy" id="240449"/>
    <lineage>
        <taxon>Eukaryota</taxon>
        <taxon>Viridiplantae</taxon>
        <taxon>Streptophyta</taxon>
        <taxon>Embryophyta</taxon>
        <taxon>Tracheophyta</taxon>
        <taxon>Spermatophyta</taxon>
        <taxon>Magnoliopsida</taxon>
        <taxon>Liliopsida</taxon>
        <taxon>Poales</taxon>
        <taxon>Poaceae</taxon>
        <taxon>PACMAD clade</taxon>
        <taxon>Panicoideae</taxon>
        <taxon>Panicodae</taxon>
        <taxon>Paniceae</taxon>
        <taxon>Melinidinae</taxon>
        <taxon>Urochloa</taxon>
    </lineage>
</organism>
<gene>
    <name evidence="3" type="ORF">URODEC1_LOCUS12247</name>
</gene>
<feature type="region of interest" description="Disordered" evidence="2">
    <location>
        <begin position="1"/>
        <end position="52"/>
    </location>
</feature>
<dbReference type="PANTHER" id="PTHR33063">
    <property type="entry name" value="OS02G0583500 PROTEIN"/>
    <property type="match status" value="1"/>
</dbReference>
<keyword evidence="1" id="KW-0175">Coiled coil</keyword>
<name>A0ABC8WCH8_9POAL</name>
<dbReference type="EMBL" id="OZ075122">
    <property type="protein sequence ID" value="CAL4906766.1"/>
    <property type="molecule type" value="Genomic_DNA"/>
</dbReference>
<dbReference type="Pfam" id="PF03004">
    <property type="entry name" value="Transposase_24"/>
    <property type="match status" value="1"/>
</dbReference>
<feature type="region of interest" description="Disordered" evidence="2">
    <location>
        <begin position="113"/>
        <end position="156"/>
    </location>
</feature>
<sequence>MAPGRKKGATKVPPAAGLQLPPSGAPGHQDKRGASQKESTPEGRLPMRRPHTVAFSEEPLIEYEKERAQNIMRNNRVFRSLGLLEVASILSSSSNAKSKVAVPETYVVRPTGGIRGSKRVSAGPTQPESGERVMTRKRAREQTSEGGTNGSSTNEEGDAVFAAPAHADEHEEGDIHESKKYCCEPNAMINQRGRGRSMGKGLERMSRGINSKIPVVIVEGMRRPEAPMQAAKLASEGGIVLRQHMPIHPHWKDYKEDKSVLNDFVGKVSVKFSMDPNEKAVQIACADLLRGGQRQMRHRLKKTYFDDVPASQVRTTSPLKGMTDDQWKVLVEMWSSPKHKEKCLKAKACREQVKYPHKTGSRCYIAQAYVVKQKDQYKHVPPTAIDLFNDLHCSSKTGLSEPVKEAVEQMKAIVDEPTAEGQDPKSATEAVAAVLPKSKFLQNIGLQAPALKKSATNVVHARVQELEAEVETERQGSAALRSQIEYQKNQLEALTSKFDGTEAAN</sequence>